<gene>
    <name evidence="1" type="ORF">SIK69_22760</name>
</gene>
<dbReference type="EMBL" id="JAWXRD010000040">
    <property type="protein sequence ID" value="MDX6043020.1"/>
    <property type="molecule type" value="Genomic_DNA"/>
</dbReference>
<organism evidence="1 2">
    <name type="scientific">Scandinavium lactucae</name>
    <dbReference type="NCBI Taxonomy" id="3095028"/>
    <lineage>
        <taxon>Bacteria</taxon>
        <taxon>Pseudomonadati</taxon>
        <taxon>Pseudomonadota</taxon>
        <taxon>Gammaproteobacteria</taxon>
        <taxon>Enterobacterales</taxon>
        <taxon>Enterobacteriaceae</taxon>
        <taxon>Scandinavium</taxon>
    </lineage>
</organism>
<proteinExistence type="predicted"/>
<reference evidence="1 2" key="1">
    <citation type="submission" date="2023-11" db="EMBL/GenBank/DDBJ databases">
        <title>Scandinavium wanjuensis sp. nov., isolated from lettuce South Korea.</title>
        <authorList>
            <person name="Park J."/>
            <person name="Park S."/>
            <person name="Oh K.K."/>
            <person name="Cho G.S."/>
            <person name="Franz C.M.A.P."/>
        </authorList>
    </citation>
    <scope>NUCLEOTIDE SEQUENCE [LARGE SCALE GENOMIC DNA]</scope>
    <source>
        <strain evidence="1 2">V105_6</strain>
    </source>
</reference>
<evidence type="ECO:0000313" key="2">
    <source>
        <dbReference type="Proteomes" id="UP001275664"/>
    </source>
</evidence>
<keyword evidence="2" id="KW-1185">Reference proteome</keyword>
<accession>A0ABU4R0I2</accession>
<dbReference type="Gene3D" id="3.40.630.30">
    <property type="match status" value="1"/>
</dbReference>
<protein>
    <submittedName>
        <fullName evidence="1">N-acetyltransferase</fullName>
    </submittedName>
</protein>
<dbReference type="RefSeq" id="WP_319787202.1">
    <property type="nucleotide sequence ID" value="NZ_JAWXRD010000040.1"/>
</dbReference>
<dbReference type="SUPFAM" id="SSF55729">
    <property type="entry name" value="Acyl-CoA N-acyltransferases (Nat)"/>
    <property type="match status" value="1"/>
</dbReference>
<sequence>MENLKFITFSEVNFNDDFFDTLKNDYNQGFVDWFNKKSLNPKEMAYVLYNDDNTIDGFMYLKIENGPVTDVSPVLDNKKHLKIGTFKFNTKKTLRGQRFLKKIFDHALKEKVDDIYVTVFEKHDYLIKLFQLYGFIRYGTKNSGNGTENVLLREMNREHLTGDILSDYPFINNRNNEKKYLLSIYPEFHTKLFPDSKLINESPDIITDVSHANSIRKIYICRMKDVTNIKRHDILVIYRTTDEPNRAYYRSVATSLCVVEDVRNIASFSSEQEFINYCSRYSVFSENELKDFYQTKKFPYIISFTYNLALPKRINRAKLISNVGLNAQSRWGVVELTDKQFNDIVELGEVDESIIVN</sequence>
<comment type="caution">
    <text evidence="1">The sequence shown here is derived from an EMBL/GenBank/DDBJ whole genome shotgun (WGS) entry which is preliminary data.</text>
</comment>
<dbReference type="InterPro" id="IPR016181">
    <property type="entry name" value="Acyl_CoA_acyltransferase"/>
</dbReference>
<name>A0ABU4R0I2_9ENTR</name>
<dbReference type="Proteomes" id="UP001275664">
    <property type="component" value="Unassembled WGS sequence"/>
</dbReference>
<evidence type="ECO:0000313" key="1">
    <source>
        <dbReference type="EMBL" id="MDX6043020.1"/>
    </source>
</evidence>